<evidence type="ECO:0000256" key="2">
    <source>
        <dbReference type="ARBA" id="ARBA00034233"/>
    </source>
</evidence>
<accession>A0A2L0H6K8</accession>
<sequence length="621" mass="68913">MANIIAFVRDSLTNMVANLGTSRDKAAASFYSMPILADEDLLNAYRGAWLPRKIVDIPAFDSMRAWRDWQAKKPQIEAIEAEEKRLNLKGKLLETRIKARLWGGAAMVIGTGDQDLTQPLEVERIGKGGLKYLTVMTRRQLTAGEIDRDPASEWFGKPKLYQIRSAEGMQIDIHPSRLVVFNGNPPPDDEIVTTTYAGWGDSVLLSVVDAIKQADGTAANIASLVFEAKVNVIRIPDFMQNLGDERYRAKILERYTLAATAKGINGDLLLDKEEEYEQKQASFATLPEVLMSFLQIVSGAADIPATRLLGQSPAGMNATGESDLRNYYDRLQAMQEVEMTPAMARLDECIIRSALGSRDPDIYYEWAPLWGMSEKEKADVFKTKADAARQLVGTTPGQEIIPRDAVSDALVNTFIEDGSLPGLDAAIEEYGKLSEQEPSEEELAAAAAQAANAKPPGNKQAANDAAPRTLYIRRDVLNAGEIRKWAKAQGFDTVQEGLHVTIIHTRTPMDWIKVGEDYWGDSGKMTVAEGGPRLMERFGDAIVLQFASSRLTWRHEDIKRMGAETDYPEYQPHVTISWQLPKGLDLSKVEPYRGKIELGPEVFEEVNEAWKAAVKEQTFTA</sequence>
<keyword evidence="1" id="KW-0378">Hydrolase</keyword>
<name>A0A2L0H6K8_RHIFR</name>
<proteinExistence type="inferred from homology"/>
<dbReference type="Pfam" id="PF23474">
    <property type="entry name" value="Acb1"/>
    <property type="match status" value="1"/>
</dbReference>
<evidence type="ECO:0000256" key="6">
    <source>
        <dbReference type="ARBA" id="ARBA00034316"/>
    </source>
</evidence>
<evidence type="ECO:0000256" key="9">
    <source>
        <dbReference type="SAM" id="MobiDB-lite"/>
    </source>
</evidence>
<feature type="domain" description="Anti-CBASS protein Acb1-like C-terminal" evidence="11">
    <location>
        <begin position="468"/>
        <end position="612"/>
    </location>
</feature>
<dbReference type="Proteomes" id="UP000239340">
    <property type="component" value="Chromosome"/>
</dbReference>
<evidence type="ECO:0000259" key="10">
    <source>
        <dbReference type="Pfam" id="PF06381"/>
    </source>
</evidence>
<dbReference type="EMBL" id="CP024307">
    <property type="protein sequence ID" value="AUX76399.1"/>
    <property type="molecule type" value="Genomic_DNA"/>
</dbReference>
<gene>
    <name evidence="12" type="ORF">NXT3_CH01831</name>
</gene>
<evidence type="ECO:0000256" key="5">
    <source>
        <dbReference type="ARBA" id="ARBA00034283"/>
    </source>
</evidence>
<evidence type="ECO:0000256" key="8">
    <source>
        <dbReference type="ARBA" id="ARBA00048123"/>
    </source>
</evidence>
<feature type="compositionally biased region" description="Low complexity" evidence="9">
    <location>
        <begin position="444"/>
        <end position="458"/>
    </location>
</feature>
<comment type="catalytic activity">
    <reaction evidence="5">
        <text>3',3'-cGAMP + H2O = G[3'-5']pAp[3'] + H(+)</text>
        <dbReference type="Rhea" id="RHEA:72831"/>
        <dbReference type="ChEBI" id="CHEBI:15377"/>
        <dbReference type="ChEBI" id="CHEBI:15378"/>
        <dbReference type="ChEBI" id="CHEBI:71501"/>
        <dbReference type="ChEBI" id="CHEBI:192497"/>
    </reaction>
    <physiologicalReaction direction="left-to-right" evidence="5">
        <dbReference type="Rhea" id="RHEA:72832"/>
    </physiologicalReaction>
</comment>
<comment type="catalytic activity">
    <reaction evidence="4">
        <text>3',3',3'-cAAG + H2O = A[3'-5']pG[3'-5']pAp[3'] + H(+)</text>
        <dbReference type="Rhea" id="RHEA:72867"/>
        <dbReference type="ChEBI" id="CHEBI:15377"/>
        <dbReference type="ChEBI" id="CHEBI:15378"/>
        <dbReference type="ChEBI" id="CHEBI:143810"/>
        <dbReference type="ChEBI" id="CHEBI:192533"/>
    </reaction>
    <physiologicalReaction direction="left-to-right" evidence="4">
        <dbReference type="Rhea" id="RHEA:72868"/>
    </physiologicalReaction>
</comment>
<comment type="catalytic activity">
    <reaction evidence="8">
        <text>3',3'-cUAMP + H2O = U[3'-5']pAp[3'] + H(+)</text>
        <dbReference type="Rhea" id="RHEA:72835"/>
        <dbReference type="ChEBI" id="CHEBI:15377"/>
        <dbReference type="ChEBI" id="CHEBI:15378"/>
        <dbReference type="ChEBI" id="CHEBI:143809"/>
        <dbReference type="ChEBI" id="CHEBI:192498"/>
    </reaction>
    <physiologicalReaction direction="left-to-right" evidence="8">
        <dbReference type="Rhea" id="RHEA:72836"/>
    </physiologicalReaction>
</comment>
<evidence type="ECO:0000313" key="13">
    <source>
        <dbReference type="Proteomes" id="UP000239340"/>
    </source>
</evidence>
<dbReference type="GO" id="GO:0016787">
    <property type="term" value="F:hydrolase activity"/>
    <property type="evidence" value="ECO:0007669"/>
    <property type="project" value="UniProtKB-KW"/>
</dbReference>
<dbReference type="InterPro" id="IPR006445">
    <property type="entry name" value="Phage-assoc_HI1409"/>
</dbReference>
<dbReference type="Pfam" id="PF06381">
    <property type="entry name" value="Phage_portal_3"/>
    <property type="match status" value="1"/>
</dbReference>
<evidence type="ECO:0000256" key="7">
    <source>
        <dbReference type="ARBA" id="ARBA00034343"/>
    </source>
</evidence>
<evidence type="ECO:0000256" key="3">
    <source>
        <dbReference type="ARBA" id="ARBA00034240"/>
    </source>
</evidence>
<protein>
    <recommendedName>
        <fullName evidence="7">Anti-CBASS protein Acb1</fullName>
    </recommendedName>
</protein>
<comment type="catalytic activity">
    <reaction evidence="2">
        <text>3',3',3'-cAAG + H2O = G[3'-5']pA[3'-5']pAp[3'] + H(+)</text>
        <dbReference type="Rhea" id="RHEA:72863"/>
        <dbReference type="ChEBI" id="CHEBI:15377"/>
        <dbReference type="ChEBI" id="CHEBI:15378"/>
        <dbReference type="ChEBI" id="CHEBI:143810"/>
        <dbReference type="ChEBI" id="CHEBI:192532"/>
    </reaction>
    <physiologicalReaction direction="left-to-right" evidence="2">
        <dbReference type="Rhea" id="RHEA:72864"/>
    </physiologicalReaction>
</comment>
<dbReference type="InterPro" id="IPR056175">
    <property type="entry name" value="Acb1-like_C"/>
</dbReference>
<evidence type="ECO:0000256" key="4">
    <source>
        <dbReference type="ARBA" id="ARBA00034244"/>
    </source>
</evidence>
<dbReference type="InterPro" id="IPR024459">
    <property type="entry name" value="Acb1-like_N"/>
</dbReference>
<dbReference type="AlphaFoldDB" id="A0A2L0H6K8"/>
<reference evidence="12 13" key="1">
    <citation type="submission" date="2017-10" db="EMBL/GenBank/DDBJ databases">
        <title>Analysis of the genome sequences of Rhizobium populations associated to common bean (phaseolus vulgaris).</title>
        <authorList>
            <person name="Bustos P."/>
            <person name="Santamaria R.I."/>
            <person name="Miranda-Sanchez F."/>
            <person name="Perez-Carrascal O."/>
            <person name="Juarez S."/>
            <person name="Lozano L."/>
            <person name="Martinez-Flores I."/>
            <person name="Vinuesa P."/>
            <person name="Martinez-Romero E."/>
            <person name="Cevallos M.A."/>
            <person name="Romero D."/>
            <person name="Davila G."/>
            <person name="Gonzalez V."/>
        </authorList>
    </citation>
    <scope>NUCLEOTIDE SEQUENCE [LARGE SCALE GENOMIC DNA]</scope>
    <source>
        <strain evidence="12 13">NXT3</strain>
    </source>
</reference>
<evidence type="ECO:0000313" key="12">
    <source>
        <dbReference type="EMBL" id="AUX76399.1"/>
    </source>
</evidence>
<comment type="similarity">
    <text evidence="6">Belongs to the anti-CBASS protein Acb1 family.</text>
</comment>
<feature type="region of interest" description="Disordered" evidence="9">
    <location>
        <begin position="436"/>
        <end position="465"/>
    </location>
</feature>
<dbReference type="NCBIfam" id="TIGR01555">
    <property type="entry name" value="phge_rel_HI1409"/>
    <property type="match status" value="1"/>
</dbReference>
<comment type="catalytic activity">
    <reaction evidence="3">
        <text>3',3',3'-c-tri-AMP + H2O = A[3'-5']pA[3'-5']pAp[3'] + H(+)</text>
        <dbReference type="Rhea" id="RHEA:72859"/>
        <dbReference type="ChEBI" id="CHEBI:15377"/>
        <dbReference type="ChEBI" id="CHEBI:15378"/>
        <dbReference type="ChEBI" id="CHEBI:192523"/>
        <dbReference type="ChEBI" id="CHEBI:192530"/>
    </reaction>
    <physiologicalReaction direction="left-to-right" evidence="3">
        <dbReference type="Rhea" id="RHEA:72860"/>
    </physiologicalReaction>
</comment>
<evidence type="ECO:0000259" key="11">
    <source>
        <dbReference type="Pfam" id="PF23474"/>
    </source>
</evidence>
<feature type="domain" description="Anti-CBASS protein Acb1-like N-terminal" evidence="10">
    <location>
        <begin position="41"/>
        <end position="388"/>
    </location>
</feature>
<organism evidence="12 13">
    <name type="scientific">Rhizobium fredii</name>
    <name type="common">Sinorhizobium fredii</name>
    <dbReference type="NCBI Taxonomy" id="380"/>
    <lineage>
        <taxon>Bacteria</taxon>
        <taxon>Pseudomonadati</taxon>
        <taxon>Pseudomonadota</taxon>
        <taxon>Alphaproteobacteria</taxon>
        <taxon>Hyphomicrobiales</taxon>
        <taxon>Rhizobiaceae</taxon>
        <taxon>Sinorhizobium/Ensifer group</taxon>
        <taxon>Sinorhizobium</taxon>
    </lineage>
</organism>
<evidence type="ECO:0000256" key="1">
    <source>
        <dbReference type="ARBA" id="ARBA00022801"/>
    </source>
</evidence>